<dbReference type="Proteomes" id="UP000293638">
    <property type="component" value="Unassembled WGS sequence"/>
</dbReference>
<feature type="transmembrane region" description="Helical" evidence="5">
    <location>
        <begin position="307"/>
        <end position="326"/>
    </location>
</feature>
<keyword evidence="3 5" id="KW-1133">Transmembrane helix</keyword>
<feature type="transmembrane region" description="Helical" evidence="5">
    <location>
        <begin position="394"/>
        <end position="418"/>
    </location>
</feature>
<evidence type="ECO:0000256" key="3">
    <source>
        <dbReference type="ARBA" id="ARBA00022989"/>
    </source>
</evidence>
<evidence type="ECO:0000256" key="2">
    <source>
        <dbReference type="ARBA" id="ARBA00022692"/>
    </source>
</evidence>
<feature type="transmembrane region" description="Helical" evidence="5">
    <location>
        <begin position="232"/>
        <end position="250"/>
    </location>
</feature>
<proteinExistence type="predicted"/>
<feature type="transmembrane region" description="Helical" evidence="5">
    <location>
        <begin position="53"/>
        <end position="70"/>
    </location>
</feature>
<organism evidence="7 8">
    <name type="scientific">Motilibacter rhizosphaerae</name>
    <dbReference type="NCBI Taxonomy" id="598652"/>
    <lineage>
        <taxon>Bacteria</taxon>
        <taxon>Bacillati</taxon>
        <taxon>Actinomycetota</taxon>
        <taxon>Actinomycetes</taxon>
        <taxon>Motilibacterales</taxon>
        <taxon>Motilibacteraceae</taxon>
        <taxon>Motilibacter</taxon>
    </lineage>
</organism>
<keyword evidence="7" id="KW-0436">Ligase</keyword>
<dbReference type="Pfam" id="PF04932">
    <property type="entry name" value="Wzy_C"/>
    <property type="match status" value="1"/>
</dbReference>
<dbReference type="PANTHER" id="PTHR37422:SF13">
    <property type="entry name" value="LIPOPOLYSACCHARIDE BIOSYNTHESIS PROTEIN PA4999-RELATED"/>
    <property type="match status" value="1"/>
</dbReference>
<dbReference type="GO" id="GO:0016874">
    <property type="term" value="F:ligase activity"/>
    <property type="evidence" value="ECO:0007669"/>
    <property type="project" value="UniProtKB-KW"/>
</dbReference>
<comment type="subcellular location">
    <subcellularLocation>
        <location evidence="1">Membrane</location>
        <topology evidence="1">Multi-pass membrane protein</topology>
    </subcellularLocation>
</comment>
<feature type="transmembrane region" description="Helical" evidence="5">
    <location>
        <begin position="454"/>
        <end position="474"/>
    </location>
</feature>
<sequence length="493" mass="51153">MSAVNTFRLEGPSVGTRSRSPFLVAVLCAVVAVAASTGIVASHLFSQQSTLKYALTVAGPVAGLALAAVQRRSLLLVFLLTVMAPFSVEATFSGVSVTPLFLLLVPAAVAVYLRSSADHAGPRSTLRSVGWVALAAASTSLLRTSHPTRTLTLLCVTVVVPLVVSHVVVREEQGRTRVAQALVCAASLQAVLALYEVATQHRLNLYGGQQSTDYFFAYEDTFRPAAAMPDPISLGNLLALSLPIVLVLGLSAKRAVERAACAVVGVVLVTALAFTLSRMSWIGATVGIVLALAVMPRRTALRGAGSVAGLGLLAIAAALSLGGPTIRDRFASILRPTGAKVSTQQGDLDRLRIWHAAKQAFWEHQWTGLGFGNIDKWIVARVPGQTLGTHAHDAYLNVAAEAGVVGLAALVLVLLAAWTDIFSGAASDRLFAAGTAGALGAVMVGWATDYTVRLPAVMAVLAVLFGLISGTARLRAGAAVQRSEAAGPGTSRS</sequence>
<dbReference type="RefSeq" id="WP_130493501.1">
    <property type="nucleotide sequence ID" value="NZ_SGXD01000003.1"/>
</dbReference>
<feature type="transmembrane region" description="Helical" evidence="5">
    <location>
        <begin position="430"/>
        <end position="448"/>
    </location>
</feature>
<dbReference type="InterPro" id="IPR007016">
    <property type="entry name" value="O-antigen_ligase-rel_domated"/>
</dbReference>
<dbReference type="AlphaFoldDB" id="A0A4Q7NRU4"/>
<feature type="transmembrane region" description="Helical" evidence="5">
    <location>
        <begin position="150"/>
        <end position="169"/>
    </location>
</feature>
<evidence type="ECO:0000259" key="6">
    <source>
        <dbReference type="Pfam" id="PF04932"/>
    </source>
</evidence>
<accession>A0A4Q7NRU4</accession>
<feature type="transmembrane region" description="Helical" evidence="5">
    <location>
        <begin position="181"/>
        <end position="198"/>
    </location>
</feature>
<evidence type="ECO:0000313" key="7">
    <source>
        <dbReference type="EMBL" id="RZS87370.1"/>
    </source>
</evidence>
<dbReference type="GO" id="GO:0016020">
    <property type="term" value="C:membrane"/>
    <property type="evidence" value="ECO:0007669"/>
    <property type="project" value="UniProtKB-SubCell"/>
</dbReference>
<dbReference type="EMBL" id="SGXD01000003">
    <property type="protein sequence ID" value="RZS87370.1"/>
    <property type="molecule type" value="Genomic_DNA"/>
</dbReference>
<feature type="transmembrane region" description="Helical" evidence="5">
    <location>
        <begin position="90"/>
        <end position="113"/>
    </location>
</feature>
<feature type="transmembrane region" description="Helical" evidence="5">
    <location>
        <begin position="255"/>
        <end position="273"/>
    </location>
</feature>
<evidence type="ECO:0000256" key="1">
    <source>
        <dbReference type="ARBA" id="ARBA00004141"/>
    </source>
</evidence>
<protein>
    <submittedName>
        <fullName evidence="7">O-antigen ligase</fullName>
    </submittedName>
</protein>
<name>A0A4Q7NRU4_9ACTN</name>
<evidence type="ECO:0000313" key="8">
    <source>
        <dbReference type="Proteomes" id="UP000293638"/>
    </source>
</evidence>
<gene>
    <name evidence="7" type="ORF">EV189_2798</name>
</gene>
<dbReference type="InterPro" id="IPR051533">
    <property type="entry name" value="WaaL-like"/>
</dbReference>
<keyword evidence="8" id="KW-1185">Reference proteome</keyword>
<dbReference type="PANTHER" id="PTHR37422">
    <property type="entry name" value="TEICHURONIC ACID BIOSYNTHESIS PROTEIN TUAE"/>
    <property type="match status" value="1"/>
</dbReference>
<feature type="transmembrane region" description="Helical" evidence="5">
    <location>
        <begin position="279"/>
        <end position="295"/>
    </location>
</feature>
<reference evidence="7 8" key="1">
    <citation type="submission" date="2019-02" db="EMBL/GenBank/DDBJ databases">
        <title>Genomic Encyclopedia of Type Strains, Phase IV (KMG-IV): sequencing the most valuable type-strain genomes for metagenomic binning, comparative biology and taxonomic classification.</title>
        <authorList>
            <person name="Goeker M."/>
        </authorList>
    </citation>
    <scope>NUCLEOTIDE SEQUENCE [LARGE SCALE GENOMIC DNA]</scope>
    <source>
        <strain evidence="7 8">DSM 45622</strain>
    </source>
</reference>
<feature type="domain" description="O-antigen ligase-related" evidence="6">
    <location>
        <begin position="266"/>
        <end position="410"/>
    </location>
</feature>
<evidence type="ECO:0000256" key="5">
    <source>
        <dbReference type="SAM" id="Phobius"/>
    </source>
</evidence>
<feature type="transmembrane region" description="Helical" evidence="5">
    <location>
        <begin position="20"/>
        <end position="41"/>
    </location>
</feature>
<keyword evidence="2 5" id="KW-0812">Transmembrane</keyword>
<keyword evidence="4 5" id="KW-0472">Membrane</keyword>
<evidence type="ECO:0000256" key="4">
    <source>
        <dbReference type="ARBA" id="ARBA00023136"/>
    </source>
</evidence>
<comment type="caution">
    <text evidence="7">The sequence shown here is derived from an EMBL/GenBank/DDBJ whole genome shotgun (WGS) entry which is preliminary data.</text>
</comment>